<proteinExistence type="predicted"/>
<keyword evidence="4" id="KW-1185">Reference proteome</keyword>
<comment type="caution">
    <text evidence="3">The sequence shown here is derived from an EMBL/GenBank/DDBJ whole genome shotgun (WGS) entry which is preliminary data.</text>
</comment>
<evidence type="ECO:0000259" key="2">
    <source>
        <dbReference type="Pfam" id="PF13843"/>
    </source>
</evidence>
<gene>
    <name evidence="3" type="ORF">PoB_006356300</name>
</gene>
<evidence type="ECO:0000256" key="1">
    <source>
        <dbReference type="SAM" id="MobiDB-lite"/>
    </source>
</evidence>
<dbReference type="PANTHER" id="PTHR46599:SF3">
    <property type="entry name" value="PIGGYBAC TRANSPOSABLE ELEMENT-DERIVED PROTEIN 4"/>
    <property type="match status" value="1"/>
</dbReference>
<dbReference type="InterPro" id="IPR029526">
    <property type="entry name" value="PGBD"/>
</dbReference>
<dbReference type="PANTHER" id="PTHR46599">
    <property type="entry name" value="PIGGYBAC TRANSPOSABLE ELEMENT-DERIVED PROTEIN 4"/>
    <property type="match status" value="1"/>
</dbReference>
<accession>A0AAV4CZ23</accession>
<reference evidence="3 4" key="1">
    <citation type="journal article" date="2021" name="Elife">
        <title>Chloroplast acquisition without the gene transfer in kleptoplastic sea slugs, Plakobranchus ocellatus.</title>
        <authorList>
            <person name="Maeda T."/>
            <person name="Takahashi S."/>
            <person name="Yoshida T."/>
            <person name="Shimamura S."/>
            <person name="Takaki Y."/>
            <person name="Nagai Y."/>
            <person name="Toyoda A."/>
            <person name="Suzuki Y."/>
            <person name="Arimoto A."/>
            <person name="Ishii H."/>
            <person name="Satoh N."/>
            <person name="Nishiyama T."/>
            <person name="Hasebe M."/>
            <person name="Maruyama T."/>
            <person name="Minagawa J."/>
            <person name="Obokata J."/>
            <person name="Shigenobu S."/>
        </authorList>
    </citation>
    <scope>NUCLEOTIDE SEQUENCE [LARGE SCALE GENOMIC DNA]</scope>
</reference>
<protein>
    <submittedName>
        <fullName evidence="3">PiggyBac transposable element-derived protein 4-like</fullName>
    </submittedName>
</protein>
<dbReference type="AlphaFoldDB" id="A0AAV4CZ23"/>
<evidence type="ECO:0000313" key="4">
    <source>
        <dbReference type="Proteomes" id="UP000735302"/>
    </source>
</evidence>
<feature type="region of interest" description="Disordered" evidence="1">
    <location>
        <begin position="1"/>
        <end position="28"/>
    </location>
</feature>
<feature type="domain" description="PiggyBac transposable element-derived protein" evidence="2">
    <location>
        <begin position="42"/>
        <end position="292"/>
    </location>
</feature>
<organism evidence="3 4">
    <name type="scientific">Plakobranchus ocellatus</name>
    <dbReference type="NCBI Taxonomy" id="259542"/>
    <lineage>
        <taxon>Eukaryota</taxon>
        <taxon>Metazoa</taxon>
        <taxon>Spiralia</taxon>
        <taxon>Lophotrochozoa</taxon>
        <taxon>Mollusca</taxon>
        <taxon>Gastropoda</taxon>
        <taxon>Heterobranchia</taxon>
        <taxon>Euthyneura</taxon>
        <taxon>Panpulmonata</taxon>
        <taxon>Sacoglossa</taxon>
        <taxon>Placobranchoidea</taxon>
        <taxon>Plakobranchidae</taxon>
        <taxon>Plakobranchus</taxon>
    </lineage>
</organism>
<name>A0AAV4CZ23_9GAST</name>
<dbReference type="EMBL" id="BLXT01007171">
    <property type="protein sequence ID" value="GFO37058.1"/>
    <property type="molecule type" value="Genomic_DNA"/>
</dbReference>
<evidence type="ECO:0000313" key="3">
    <source>
        <dbReference type="EMBL" id="GFO37058.1"/>
    </source>
</evidence>
<sequence length="293" mass="33545">MSDWIPDSDEELSAEGDDLASDQPEPDYPTLRAIVSENSNELDCFIAIVTGEVLETLTRTTNDFAKVQVQKNTPARKRSRFLAWVNTTCSEMLKLFAVVIVMGVDPRPSISDYWASHPGLITTWYATMFAREKFEAIYQTMLHAGNHKPQEKQKFEPFIRSTMKRCQECFTPGQNLSIDKMIIGFKGRYKYRQFNASKPHKHHVKSFGLVGSTTGYVCELIIYFGSDTFFSPETDPTICHAAIIFKTLLESVGKGYHIFADRFYTTKALIMFLLQEKQYYAGTFQHKRKGFSE</sequence>
<feature type="compositionally biased region" description="Acidic residues" evidence="1">
    <location>
        <begin position="1"/>
        <end position="20"/>
    </location>
</feature>
<dbReference type="Pfam" id="PF13843">
    <property type="entry name" value="DDE_Tnp_1_7"/>
    <property type="match status" value="1"/>
</dbReference>
<dbReference type="Proteomes" id="UP000735302">
    <property type="component" value="Unassembled WGS sequence"/>
</dbReference>